<evidence type="ECO:0000259" key="1">
    <source>
        <dbReference type="Pfam" id="PF01636"/>
    </source>
</evidence>
<reference evidence="2 3" key="1">
    <citation type="submission" date="2024-04" db="EMBL/GenBank/DDBJ databases">
        <title>Phyllosticta paracitricarpa is synonymous to the EU quarantine fungus P. citricarpa based on phylogenomic analyses.</title>
        <authorList>
            <consortium name="Lawrence Berkeley National Laboratory"/>
            <person name="Van Ingen-Buijs V.A."/>
            <person name="Van Westerhoven A.C."/>
            <person name="Haridas S."/>
            <person name="Skiadas P."/>
            <person name="Martin F."/>
            <person name="Groenewald J.Z."/>
            <person name="Crous P.W."/>
            <person name="Seidl M.F."/>
        </authorList>
    </citation>
    <scope>NUCLEOTIDE SEQUENCE [LARGE SCALE GENOMIC DNA]</scope>
    <source>
        <strain evidence="2 3">CBS 123371</strain>
    </source>
</reference>
<evidence type="ECO:0000313" key="3">
    <source>
        <dbReference type="Proteomes" id="UP001363622"/>
    </source>
</evidence>
<evidence type="ECO:0000313" key="2">
    <source>
        <dbReference type="EMBL" id="KAK7517819.1"/>
    </source>
</evidence>
<keyword evidence="3" id="KW-1185">Reference proteome</keyword>
<accession>A0ABR1KPB7</accession>
<gene>
    <name evidence="2" type="ORF">IWZ03DRAFT_347045</name>
</gene>
<dbReference type="EMBL" id="JBBPHU010000005">
    <property type="protein sequence ID" value="KAK7517819.1"/>
    <property type="molecule type" value="Genomic_DNA"/>
</dbReference>
<dbReference type="Proteomes" id="UP001363622">
    <property type="component" value="Unassembled WGS sequence"/>
</dbReference>
<dbReference type="Gene3D" id="3.90.1200.10">
    <property type="match status" value="1"/>
</dbReference>
<name>A0ABR1KPB7_9PEZI</name>
<sequence>MGEVPFFSRFGYTEDDRADCHEALRRMLPEHELMTHKYQGYCSYTVLLLYRPRRAHIITREEEVDGRHSDGKAKLDIEQEEALKQPPPPNDPFWNQSLIIQFRPAPFALDIGTARLARTIYGASAPQVRSLGLFRPQTHYHQHHHHHNNDSLIPGIPYSAMQPYHSRLSPAQRTRQEALVRDFAAFLARGWRRDDGEHPPGPLAAAATPHKLHLLSRRLPSRVLRRAAEETLEQLPLLERLPLALNHGDVVPGNVMVEGEEECCRMAGLVDWAEAQVGPWGVPLYGLEFLLGFVWKGFGTGDPTTTTTTTTWRWTYYDCAAHLRRLFWTELKGRIGELAADGDGEGEGEGKKLMQSVRVARDVGVLLWFGFAWDEGRIDRVVNSLDDPREVFLLETFLGGGALAGEGDWGGGRDKGGGVKL</sequence>
<dbReference type="Pfam" id="PF01636">
    <property type="entry name" value="APH"/>
    <property type="match status" value="1"/>
</dbReference>
<proteinExistence type="predicted"/>
<feature type="domain" description="Aminoglycoside phosphotransferase" evidence="1">
    <location>
        <begin position="164"/>
        <end position="280"/>
    </location>
</feature>
<comment type="caution">
    <text evidence="2">The sequence shown here is derived from an EMBL/GenBank/DDBJ whole genome shotgun (WGS) entry which is preliminary data.</text>
</comment>
<dbReference type="InterPro" id="IPR011009">
    <property type="entry name" value="Kinase-like_dom_sf"/>
</dbReference>
<dbReference type="InterPro" id="IPR002575">
    <property type="entry name" value="Aminoglycoside_PTrfase"/>
</dbReference>
<dbReference type="SUPFAM" id="SSF56112">
    <property type="entry name" value="Protein kinase-like (PK-like)"/>
    <property type="match status" value="1"/>
</dbReference>
<organism evidence="2 3">
    <name type="scientific">Phyllosticta citriasiana</name>
    <dbReference type="NCBI Taxonomy" id="595635"/>
    <lineage>
        <taxon>Eukaryota</taxon>
        <taxon>Fungi</taxon>
        <taxon>Dikarya</taxon>
        <taxon>Ascomycota</taxon>
        <taxon>Pezizomycotina</taxon>
        <taxon>Dothideomycetes</taxon>
        <taxon>Dothideomycetes incertae sedis</taxon>
        <taxon>Botryosphaeriales</taxon>
        <taxon>Phyllostictaceae</taxon>
        <taxon>Phyllosticta</taxon>
    </lineage>
</organism>
<protein>
    <recommendedName>
        <fullName evidence="1">Aminoglycoside phosphotransferase domain-containing protein</fullName>
    </recommendedName>
</protein>